<organism evidence="2 3">
    <name type="scientific">Cylicocyclus nassatus</name>
    <name type="common">Nematode worm</name>
    <dbReference type="NCBI Taxonomy" id="53992"/>
    <lineage>
        <taxon>Eukaryota</taxon>
        <taxon>Metazoa</taxon>
        <taxon>Ecdysozoa</taxon>
        <taxon>Nematoda</taxon>
        <taxon>Chromadorea</taxon>
        <taxon>Rhabditida</taxon>
        <taxon>Rhabditina</taxon>
        <taxon>Rhabditomorpha</taxon>
        <taxon>Strongyloidea</taxon>
        <taxon>Strongylidae</taxon>
        <taxon>Cylicocyclus</taxon>
    </lineage>
</organism>
<keyword evidence="3" id="KW-1185">Reference proteome</keyword>
<dbReference type="EMBL" id="CATQJL010000223">
    <property type="protein sequence ID" value="CAJ0598255.1"/>
    <property type="molecule type" value="Genomic_DNA"/>
</dbReference>
<dbReference type="AlphaFoldDB" id="A0AA36GTV4"/>
<evidence type="ECO:0000256" key="1">
    <source>
        <dbReference type="SAM" id="MobiDB-lite"/>
    </source>
</evidence>
<name>A0AA36GTV4_CYLNA</name>
<proteinExistence type="predicted"/>
<protein>
    <submittedName>
        <fullName evidence="2">Uncharacterized protein</fullName>
    </submittedName>
</protein>
<dbReference type="Proteomes" id="UP001176961">
    <property type="component" value="Unassembled WGS sequence"/>
</dbReference>
<feature type="region of interest" description="Disordered" evidence="1">
    <location>
        <begin position="1"/>
        <end position="47"/>
    </location>
</feature>
<gene>
    <name evidence="2" type="ORF">CYNAS_LOCUS10238</name>
</gene>
<evidence type="ECO:0000313" key="2">
    <source>
        <dbReference type="EMBL" id="CAJ0598255.1"/>
    </source>
</evidence>
<evidence type="ECO:0000313" key="3">
    <source>
        <dbReference type="Proteomes" id="UP001176961"/>
    </source>
</evidence>
<sequence>MRNQLQQTAMARNEPMASISPKPQTSSIVKPQCPDTRQEAATAALSPSPLTATAKRPIVISSRLASGVGVFAANGFTAMGFTTRDGPGLAASSSDDVLLCLTWFFGLNTNRLCGRGRSLHIDQINAIM</sequence>
<reference evidence="2" key="1">
    <citation type="submission" date="2023-07" db="EMBL/GenBank/DDBJ databases">
        <authorList>
            <consortium name="CYATHOMIX"/>
        </authorList>
    </citation>
    <scope>NUCLEOTIDE SEQUENCE</scope>
    <source>
        <strain evidence="2">N/A</strain>
    </source>
</reference>
<accession>A0AA36GTV4</accession>
<feature type="compositionally biased region" description="Polar residues" evidence="1">
    <location>
        <begin position="1"/>
        <end position="10"/>
    </location>
</feature>
<comment type="caution">
    <text evidence="2">The sequence shown here is derived from an EMBL/GenBank/DDBJ whole genome shotgun (WGS) entry which is preliminary data.</text>
</comment>